<reference evidence="2" key="1">
    <citation type="journal article" date="2012" name="MBio">
        <title>Comparative genome analysis of Trichophyton rubrum and related dermatophytes reveals candidate genes involved in infection.</title>
        <authorList>
            <person name="Martinez D.A."/>
            <person name="Oliver B.G."/>
            <person name="Graeser Y."/>
            <person name="Goldberg J.M."/>
            <person name="Li W."/>
            <person name="Martinez-Rossi N.M."/>
            <person name="Monod M."/>
            <person name="Shelest E."/>
            <person name="Barton R.C."/>
            <person name="Birch E."/>
            <person name="Brakhage A.A."/>
            <person name="Chen Z."/>
            <person name="Gurr S.J."/>
            <person name="Heiman D."/>
            <person name="Heitman J."/>
            <person name="Kosti I."/>
            <person name="Rossi A."/>
            <person name="Saif S."/>
            <person name="Samalova M."/>
            <person name="Saunders C.W."/>
            <person name="Shea T."/>
            <person name="Summerbell R.C."/>
            <person name="Xu J."/>
            <person name="Young S."/>
            <person name="Zeng Q."/>
            <person name="Birren B.W."/>
            <person name="Cuomo C.A."/>
            <person name="White T.C."/>
        </authorList>
    </citation>
    <scope>NUCLEOTIDE SEQUENCE [LARGE SCALE GENOMIC DNA]</scope>
    <source>
        <strain evidence="2">CBS 112818</strain>
    </source>
</reference>
<sequence length="115" mass="12836">MPTGQREKQREETRDLLPSSSLGVLANLHDSLQLSCLQVFLSYCRYRENIGPQCFEHQLAAAALPFLIVAMDQAKAHLTTWHGPASGLLLATRGPGQTCCSHGYRGEEKQDQQRR</sequence>
<evidence type="ECO:0000313" key="1">
    <source>
        <dbReference type="EMBL" id="EGD97363.1"/>
    </source>
</evidence>
<dbReference type="HOGENOM" id="CLU_2172851_0_0_1"/>
<keyword evidence="2" id="KW-1185">Reference proteome</keyword>
<proteinExistence type="predicted"/>
<name>F2S1B4_TRIT1</name>
<dbReference type="Proteomes" id="UP000009172">
    <property type="component" value="Unassembled WGS sequence"/>
</dbReference>
<protein>
    <submittedName>
        <fullName evidence="1">Uncharacterized protein</fullName>
    </submittedName>
</protein>
<dbReference type="AlphaFoldDB" id="F2S1B4"/>
<organism evidence="1 2">
    <name type="scientific">Trichophyton tonsurans (strain CBS 112818)</name>
    <name type="common">Scalp ringworm fungus</name>
    <dbReference type="NCBI Taxonomy" id="647933"/>
    <lineage>
        <taxon>Eukaryota</taxon>
        <taxon>Fungi</taxon>
        <taxon>Dikarya</taxon>
        <taxon>Ascomycota</taxon>
        <taxon>Pezizomycotina</taxon>
        <taxon>Eurotiomycetes</taxon>
        <taxon>Eurotiomycetidae</taxon>
        <taxon>Onygenales</taxon>
        <taxon>Arthrodermataceae</taxon>
        <taxon>Trichophyton</taxon>
    </lineage>
</organism>
<dbReference type="EMBL" id="GG698501">
    <property type="protein sequence ID" value="EGD97363.1"/>
    <property type="molecule type" value="Genomic_DNA"/>
</dbReference>
<gene>
    <name evidence="1" type="ORF">TESG_04774</name>
</gene>
<accession>F2S1B4</accession>
<evidence type="ECO:0000313" key="2">
    <source>
        <dbReference type="Proteomes" id="UP000009172"/>
    </source>
</evidence>